<dbReference type="NCBIfam" id="TIGR00669">
    <property type="entry name" value="asnA"/>
    <property type="match status" value="1"/>
</dbReference>
<dbReference type="GO" id="GO:0004071">
    <property type="term" value="F:aspartate-ammonia ligase activity"/>
    <property type="evidence" value="ECO:0007669"/>
    <property type="project" value="UniProtKB-UniRule"/>
</dbReference>
<dbReference type="EMBL" id="DSLG01000004">
    <property type="protein sequence ID" value="HEA87249.1"/>
    <property type="molecule type" value="Genomic_DNA"/>
</dbReference>
<name>A0A7C3IVG9_UNCW3</name>
<feature type="domain" description="Aminoacyl-transfer RNA synthetases class-II family profile" evidence="9">
    <location>
        <begin position="167"/>
        <end position="398"/>
    </location>
</feature>
<dbReference type="PANTHER" id="PTHR30073">
    <property type="entry name" value="ASPARTATE--AMMONIA LIGASE"/>
    <property type="match status" value="1"/>
</dbReference>
<evidence type="ECO:0000256" key="7">
    <source>
        <dbReference type="NCBIfam" id="TIGR00669"/>
    </source>
</evidence>
<evidence type="ECO:0000259" key="9">
    <source>
        <dbReference type="PROSITE" id="PS50862"/>
    </source>
</evidence>
<gene>
    <name evidence="11" type="primary">asnA</name>
    <name evidence="10" type="ORF">ENP94_04470</name>
    <name evidence="11" type="ORF">ENS16_05275</name>
</gene>
<evidence type="ECO:0000256" key="6">
    <source>
        <dbReference type="ARBA" id="ARBA00022888"/>
    </source>
</evidence>
<accession>A0A7C3IVG9</accession>
<keyword evidence="4" id="KW-0547">Nucleotide-binding</keyword>
<feature type="region of interest" description="Disordered" evidence="8">
    <location>
        <begin position="1"/>
        <end position="36"/>
    </location>
</feature>
<dbReference type="AlphaFoldDB" id="A0A7C3IVG9"/>
<keyword evidence="5" id="KW-0067">ATP-binding</keyword>
<dbReference type="SUPFAM" id="SSF55681">
    <property type="entry name" value="Class II aaRS and biotin synthetases"/>
    <property type="match status" value="1"/>
</dbReference>
<feature type="compositionally biased region" description="Basic residues" evidence="8">
    <location>
        <begin position="1"/>
        <end position="33"/>
    </location>
</feature>
<dbReference type="Pfam" id="PF03590">
    <property type="entry name" value="AsnA"/>
    <property type="match status" value="1"/>
</dbReference>
<evidence type="ECO:0000256" key="1">
    <source>
        <dbReference type="ARBA" id="ARBA00022490"/>
    </source>
</evidence>
<evidence type="ECO:0000313" key="10">
    <source>
        <dbReference type="EMBL" id="HEA87249.1"/>
    </source>
</evidence>
<keyword evidence="6" id="KW-0061">Asparagine biosynthesis</keyword>
<comment type="caution">
    <text evidence="11">The sequence shown here is derived from an EMBL/GenBank/DDBJ whole genome shotgun (WGS) entry which is preliminary data.</text>
</comment>
<dbReference type="InterPro" id="IPR006195">
    <property type="entry name" value="aa-tRNA-synth_II"/>
</dbReference>
<dbReference type="GO" id="GO:0006529">
    <property type="term" value="P:asparagine biosynthetic process"/>
    <property type="evidence" value="ECO:0007669"/>
    <property type="project" value="UniProtKB-UniRule"/>
</dbReference>
<dbReference type="EC" id="6.3.1.1" evidence="7"/>
<keyword evidence="2 11" id="KW-0436">Ligase</keyword>
<dbReference type="PANTHER" id="PTHR30073:SF5">
    <property type="entry name" value="ASPARTATE--AMMONIA LIGASE"/>
    <property type="match status" value="1"/>
</dbReference>
<keyword evidence="1" id="KW-0963">Cytoplasm</keyword>
<evidence type="ECO:0000313" key="11">
    <source>
        <dbReference type="EMBL" id="HFJ54081.1"/>
    </source>
</evidence>
<evidence type="ECO:0000256" key="2">
    <source>
        <dbReference type="ARBA" id="ARBA00022598"/>
    </source>
</evidence>
<evidence type="ECO:0000256" key="4">
    <source>
        <dbReference type="ARBA" id="ARBA00022741"/>
    </source>
</evidence>
<sequence>MLKKKAKKTVKRVAKKPAAKKAPKKTAARKKPARKLDLLDQKRADLAGPGVGTYEEVEKILPTDYRPLLPPLQRMDALFAVKEYIEKNLCRELNLHMVQVPLIVERESGVNDYLDRDGSRTPVEFPCGLGISPRINAQIVQAATKWKRLALAQFGCKVGEGICTDMRAVRKDYFLDHDHSSYVDQWDWEKVITAEDRNLDYLKDTVRKIWKVIVGAAHLVQEKFPALRTDKYPPIPEELMFIHAEEILERYPDLPRKQRETRLLQEVAPAVFIIGIGYPLKDGLPHEMRAADYDDWITDTSHWTGKETHGLNGDILVWNPVTRRRHELTSMGIRVTKETLVKQLKMAGQEHFLKLPYHQAIMNDRVPLSIGGGIGQSRTYMYLLRTASLGEVSVTVWPKVLKEMCAKRNIIFLE</sequence>
<reference evidence="11" key="1">
    <citation type="journal article" date="2020" name="mSystems">
        <title>Genome- and Community-Level Interaction Insights into Carbon Utilization and Element Cycling Functions of Hydrothermarchaeota in Hydrothermal Sediment.</title>
        <authorList>
            <person name="Zhou Z."/>
            <person name="Liu Y."/>
            <person name="Xu W."/>
            <person name="Pan J."/>
            <person name="Luo Z.H."/>
            <person name="Li M."/>
        </authorList>
    </citation>
    <scope>NUCLEOTIDE SEQUENCE [LARGE SCALE GENOMIC DNA]</scope>
    <source>
        <strain evidence="10">SpSt-265</strain>
        <strain evidence="11">SpSt-465</strain>
    </source>
</reference>
<dbReference type="InterPro" id="IPR004618">
    <property type="entry name" value="AsnA"/>
</dbReference>
<evidence type="ECO:0000256" key="3">
    <source>
        <dbReference type="ARBA" id="ARBA00022605"/>
    </source>
</evidence>
<dbReference type="EMBL" id="DSTU01000007">
    <property type="protein sequence ID" value="HFJ54081.1"/>
    <property type="molecule type" value="Genomic_DNA"/>
</dbReference>
<keyword evidence="3" id="KW-0028">Amino-acid biosynthesis</keyword>
<dbReference type="GO" id="GO:0005829">
    <property type="term" value="C:cytosol"/>
    <property type="evidence" value="ECO:0007669"/>
    <property type="project" value="TreeGrafter"/>
</dbReference>
<dbReference type="PROSITE" id="PS50862">
    <property type="entry name" value="AA_TRNA_LIGASE_II"/>
    <property type="match status" value="1"/>
</dbReference>
<evidence type="ECO:0000256" key="8">
    <source>
        <dbReference type="SAM" id="MobiDB-lite"/>
    </source>
</evidence>
<dbReference type="Gene3D" id="3.30.930.10">
    <property type="entry name" value="Bira Bifunctional Protein, Domain 2"/>
    <property type="match status" value="1"/>
</dbReference>
<proteinExistence type="predicted"/>
<dbReference type="InterPro" id="IPR045864">
    <property type="entry name" value="aa-tRNA-synth_II/BPL/LPL"/>
</dbReference>
<evidence type="ECO:0000256" key="5">
    <source>
        <dbReference type="ARBA" id="ARBA00022840"/>
    </source>
</evidence>
<organism evidence="11">
    <name type="scientific">candidate division WOR-3 bacterium</name>
    <dbReference type="NCBI Taxonomy" id="2052148"/>
    <lineage>
        <taxon>Bacteria</taxon>
        <taxon>Bacteria division WOR-3</taxon>
    </lineage>
</organism>
<dbReference type="GO" id="GO:0005524">
    <property type="term" value="F:ATP binding"/>
    <property type="evidence" value="ECO:0007669"/>
    <property type="project" value="UniProtKB-KW"/>
</dbReference>
<protein>
    <recommendedName>
        <fullName evidence="7">Aspartate--ammonia ligase</fullName>
        <ecNumber evidence="7">6.3.1.1</ecNumber>
    </recommendedName>
</protein>